<dbReference type="EMBL" id="BMAO01002401">
    <property type="protein sequence ID" value="GFQ80471.1"/>
    <property type="molecule type" value="Genomic_DNA"/>
</dbReference>
<name>A0A8X6FIC0_TRICU</name>
<comment type="caution">
    <text evidence="10">The sequence shown here is derived from an EMBL/GenBank/DDBJ whole genome shotgun (WGS) entry which is preliminary data.</text>
</comment>
<keyword evidence="11" id="KW-1185">Reference proteome</keyword>
<evidence type="ECO:0000256" key="4">
    <source>
        <dbReference type="ARBA" id="ARBA00022737"/>
    </source>
</evidence>
<evidence type="ECO:0000256" key="8">
    <source>
        <dbReference type="ARBA" id="ARBA00023319"/>
    </source>
</evidence>
<evidence type="ECO:0000256" key="1">
    <source>
        <dbReference type="ARBA" id="ARBA00004479"/>
    </source>
</evidence>
<dbReference type="PANTHER" id="PTHR24368:SF210">
    <property type="entry name" value="SURFACE ANTIGEN BSPA-LIKE"/>
    <property type="match status" value="1"/>
</dbReference>
<dbReference type="SMART" id="SM00369">
    <property type="entry name" value="LRR_TYP"/>
    <property type="match status" value="4"/>
</dbReference>
<sequence length="315" mass="35772">MFFKTFVAAPLAFFAILCLNSVLGGTCPPADLILPCTCSEINPIIHCNNIDKPDIISDIFEKTGGVKFRGLFLSNSSMMSLPTSPLISEKFEILIVFFSTFVSLFDKPPPVENSLNEMWLMTTQISRGMQWNFFKNLTKLSTFDLYQTEIPTLGDDFQNNISPALTELMMVETKTARLGKDVFANLKSLSVLHIRNSLLKILKRSMFAKPAALKTFNFANNSIEFLPDDLFSDMPHLLEVNFSNNKIALLKEALFTPVLSQLNRIIFEDNPINCNCDFAWIVKVNHKNFRGLCQEPEFRKGKALQYLDVKDFEFC</sequence>
<feature type="chain" id="PRO_5036482441" evidence="9">
    <location>
        <begin position="25"/>
        <end position="315"/>
    </location>
</feature>
<dbReference type="AlphaFoldDB" id="A0A8X6FIC0"/>
<evidence type="ECO:0000256" key="2">
    <source>
        <dbReference type="ARBA" id="ARBA00022614"/>
    </source>
</evidence>
<evidence type="ECO:0000256" key="6">
    <source>
        <dbReference type="ARBA" id="ARBA00023136"/>
    </source>
</evidence>
<keyword evidence="3" id="KW-0812">Transmembrane</keyword>
<evidence type="ECO:0000313" key="11">
    <source>
        <dbReference type="Proteomes" id="UP000887116"/>
    </source>
</evidence>
<reference evidence="10" key="1">
    <citation type="submission" date="2020-07" db="EMBL/GenBank/DDBJ databases">
        <title>Multicomponent nature underlies the extraordinary mechanical properties of spider dragline silk.</title>
        <authorList>
            <person name="Kono N."/>
            <person name="Nakamura H."/>
            <person name="Mori M."/>
            <person name="Yoshida Y."/>
            <person name="Ohtoshi R."/>
            <person name="Malay A.D."/>
            <person name="Moran D.A.P."/>
            <person name="Tomita M."/>
            <person name="Numata K."/>
            <person name="Arakawa K."/>
        </authorList>
    </citation>
    <scope>NUCLEOTIDE SEQUENCE</scope>
</reference>
<dbReference type="InterPro" id="IPR026906">
    <property type="entry name" value="LRR_5"/>
</dbReference>
<keyword evidence="7" id="KW-0325">Glycoprotein</keyword>
<protein>
    <submittedName>
        <fullName evidence="10">Uncharacterized protein</fullName>
    </submittedName>
</protein>
<evidence type="ECO:0000256" key="9">
    <source>
        <dbReference type="SAM" id="SignalP"/>
    </source>
</evidence>
<evidence type="ECO:0000256" key="3">
    <source>
        <dbReference type="ARBA" id="ARBA00022692"/>
    </source>
</evidence>
<dbReference type="PANTHER" id="PTHR24368">
    <property type="entry name" value="AMPHOTERIN-INDUCED PROTEIN"/>
    <property type="match status" value="1"/>
</dbReference>
<keyword evidence="9" id="KW-0732">Signal</keyword>
<keyword evidence="5" id="KW-1133">Transmembrane helix</keyword>
<dbReference type="OrthoDB" id="6407938at2759"/>
<organism evidence="10 11">
    <name type="scientific">Trichonephila clavata</name>
    <name type="common">Joro spider</name>
    <name type="synonym">Nephila clavata</name>
    <dbReference type="NCBI Taxonomy" id="2740835"/>
    <lineage>
        <taxon>Eukaryota</taxon>
        <taxon>Metazoa</taxon>
        <taxon>Ecdysozoa</taxon>
        <taxon>Arthropoda</taxon>
        <taxon>Chelicerata</taxon>
        <taxon>Arachnida</taxon>
        <taxon>Araneae</taxon>
        <taxon>Araneomorphae</taxon>
        <taxon>Entelegynae</taxon>
        <taxon>Araneoidea</taxon>
        <taxon>Nephilidae</taxon>
        <taxon>Trichonephila</taxon>
    </lineage>
</organism>
<dbReference type="GO" id="GO:0016020">
    <property type="term" value="C:membrane"/>
    <property type="evidence" value="ECO:0007669"/>
    <property type="project" value="UniProtKB-SubCell"/>
</dbReference>
<dbReference type="Pfam" id="PF13306">
    <property type="entry name" value="LRR_5"/>
    <property type="match status" value="1"/>
</dbReference>
<feature type="signal peptide" evidence="9">
    <location>
        <begin position="1"/>
        <end position="24"/>
    </location>
</feature>
<dbReference type="SUPFAM" id="SSF52058">
    <property type="entry name" value="L domain-like"/>
    <property type="match status" value="1"/>
</dbReference>
<dbReference type="Proteomes" id="UP000887116">
    <property type="component" value="Unassembled WGS sequence"/>
</dbReference>
<proteinExistence type="predicted"/>
<dbReference type="InterPro" id="IPR032675">
    <property type="entry name" value="LRR_dom_sf"/>
</dbReference>
<evidence type="ECO:0000313" key="10">
    <source>
        <dbReference type="EMBL" id="GFQ80471.1"/>
    </source>
</evidence>
<dbReference type="InterPro" id="IPR031283">
    <property type="entry name" value="AMIGO"/>
</dbReference>
<evidence type="ECO:0000256" key="7">
    <source>
        <dbReference type="ARBA" id="ARBA00023180"/>
    </source>
</evidence>
<gene>
    <name evidence="10" type="ORF">TNCT_129561</name>
</gene>
<keyword evidence="8" id="KW-0393">Immunoglobulin domain</keyword>
<keyword evidence="6" id="KW-0472">Membrane</keyword>
<dbReference type="Gene3D" id="3.80.10.10">
    <property type="entry name" value="Ribonuclease Inhibitor"/>
    <property type="match status" value="1"/>
</dbReference>
<dbReference type="InterPro" id="IPR003591">
    <property type="entry name" value="Leu-rich_rpt_typical-subtyp"/>
</dbReference>
<keyword evidence="2" id="KW-0433">Leucine-rich repeat</keyword>
<keyword evidence="4" id="KW-0677">Repeat</keyword>
<accession>A0A8X6FIC0</accession>
<comment type="subcellular location">
    <subcellularLocation>
        <location evidence="1">Membrane</location>
        <topology evidence="1">Single-pass type I membrane protein</topology>
    </subcellularLocation>
</comment>
<evidence type="ECO:0000256" key="5">
    <source>
        <dbReference type="ARBA" id="ARBA00022989"/>
    </source>
</evidence>